<reference evidence="8 9" key="1">
    <citation type="journal article" date="2015" name="Environ. Microbiol.">
        <title>Metagenome sequence of Elaphomyces granulatus from sporocarp tissue reveals Ascomycota ectomycorrhizal fingerprints of genome expansion and a Proteobacteria-rich microbiome.</title>
        <authorList>
            <person name="Quandt C.A."/>
            <person name="Kohler A."/>
            <person name="Hesse C.N."/>
            <person name="Sharpton T.J."/>
            <person name="Martin F."/>
            <person name="Spatafora J.W."/>
        </authorList>
    </citation>
    <scope>NUCLEOTIDE SEQUENCE [LARGE SCALE GENOMIC DNA]</scope>
    <source>
        <strain evidence="8 9">OSC145934</strain>
    </source>
</reference>
<feature type="transmembrane region" description="Helical" evidence="7">
    <location>
        <begin position="330"/>
        <end position="354"/>
    </location>
</feature>
<name>A0A232M0H6_9EURO</name>
<evidence type="ECO:0000256" key="3">
    <source>
        <dbReference type="ARBA" id="ARBA00022692"/>
    </source>
</evidence>
<comment type="caution">
    <text evidence="8">The sequence shown here is derived from an EMBL/GenBank/DDBJ whole genome shotgun (WGS) entry which is preliminary data.</text>
</comment>
<keyword evidence="3 7" id="KW-0812">Transmembrane</keyword>
<gene>
    <name evidence="8" type="ORF">Egran_02416</name>
</gene>
<comment type="similarity">
    <text evidence="6">Belongs to the major facilitator superfamily. Allantoate permease family.</text>
</comment>
<evidence type="ECO:0000256" key="5">
    <source>
        <dbReference type="ARBA" id="ARBA00023136"/>
    </source>
</evidence>
<feature type="transmembrane region" description="Helical" evidence="7">
    <location>
        <begin position="99"/>
        <end position="120"/>
    </location>
</feature>
<evidence type="ECO:0000313" key="9">
    <source>
        <dbReference type="Proteomes" id="UP000243515"/>
    </source>
</evidence>
<feature type="transmembrane region" description="Helical" evidence="7">
    <location>
        <begin position="60"/>
        <end position="87"/>
    </location>
</feature>
<evidence type="ECO:0000256" key="4">
    <source>
        <dbReference type="ARBA" id="ARBA00022989"/>
    </source>
</evidence>
<feature type="transmembrane region" description="Helical" evidence="7">
    <location>
        <begin position="360"/>
        <end position="378"/>
    </location>
</feature>
<dbReference type="PANTHER" id="PTHR43791:SF59">
    <property type="entry name" value="TRANSPORTER, PUTATIVE (AFU_ORTHOLOGUE AFUA_1G06550)-RELATED"/>
    <property type="match status" value="1"/>
</dbReference>
<keyword evidence="2" id="KW-0813">Transport</keyword>
<feature type="transmembrane region" description="Helical" evidence="7">
    <location>
        <begin position="457"/>
        <end position="477"/>
    </location>
</feature>
<evidence type="ECO:0000256" key="6">
    <source>
        <dbReference type="ARBA" id="ARBA00037968"/>
    </source>
</evidence>
<evidence type="ECO:0000256" key="1">
    <source>
        <dbReference type="ARBA" id="ARBA00004141"/>
    </source>
</evidence>
<comment type="subcellular location">
    <subcellularLocation>
        <location evidence="1">Membrane</location>
        <topology evidence="1">Multi-pass membrane protein</topology>
    </subcellularLocation>
</comment>
<dbReference type="FunFam" id="1.20.1250.20:FF:000295">
    <property type="entry name" value="Unplaced genomic scaffold supercont1.7, whole genome shotgun sequence"/>
    <property type="match status" value="1"/>
</dbReference>
<dbReference type="AlphaFoldDB" id="A0A232M0H6"/>
<dbReference type="Pfam" id="PF07690">
    <property type="entry name" value="MFS_1"/>
    <property type="match status" value="1"/>
</dbReference>
<dbReference type="OrthoDB" id="4454541at2759"/>
<keyword evidence="9" id="KW-1185">Reference proteome</keyword>
<evidence type="ECO:0000313" key="8">
    <source>
        <dbReference type="EMBL" id="OXV09824.1"/>
    </source>
</evidence>
<keyword evidence="4 7" id="KW-1133">Transmembrane helix</keyword>
<protein>
    <recommendedName>
        <fullName evidence="10">Major facilitator superfamily (MFS) profile domain-containing protein</fullName>
    </recommendedName>
</protein>
<accession>A0A232M0H6</accession>
<feature type="transmembrane region" description="Helical" evidence="7">
    <location>
        <begin position="390"/>
        <end position="409"/>
    </location>
</feature>
<feature type="transmembrane region" description="Helical" evidence="7">
    <location>
        <begin position="226"/>
        <end position="246"/>
    </location>
</feature>
<dbReference type="PANTHER" id="PTHR43791">
    <property type="entry name" value="PERMEASE-RELATED"/>
    <property type="match status" value="1"/>
</dbReference>
<dbReference type="InterPro" id="IPR011701">
    <property type="entry name" value="MFS"/>
</dbReference>
<feature type="transmembrane region" description="Helical" evidence="7">
    <location>
        <begin position="193"/>
        <end position="214"/>
    </location>
</feature>
<proteinExistence type="inferred from homology"/>
<dbReference type="EMBL" id="NPHW01003303">
    <property type="protein sequence ID" value="OXV09824.1"/>
    <property type="molecule type" value="Genomic_DNA"/>
</dbReference>
<keyword evidence="5 7" id="KW-0472">Membrane</keyword>
<evidence type="ECO:0000256" key="7">
    <source>
        <dbReference type="SAM" id="Phobius"/>
    </source>
</evidence>
<dbReference type="GO" id="GO:0022857">
    <property type="term" value="F:transmembrane transporter activity"/>
    <property type="evidence" value="ECO:0007669"/>
    <property type="project" value="InterPro"/>
</dbReference>
<organism evidence="8 9">
    <name type="scientific">Elaphomyces granulatus</name>
    <dbReference type="NCBI Taxonomy" id="519963"/>
    <lineage>
        <taxon>Eukaryota</taxon>
        <taxon>Fungi</taxon>
        <taxon>Dikarya</taxon>
        <taxon>Ascomycota</taxon>
        <taxon>Pezizomycotina</taxon>
        <taxon>Eurotiomycetes</taxon>
        <taxon>Eurotiomycetidae</taxon>
        <taxon>Eurotiales</taxon>
        <taxon>Elaphomycetaceae</taxon>
        <taxon>Elaphomyces</taxon>
    </lineage>
</organism>
<dbReference type="Proteomes" id="UP000243515">
    <property type="component" value="Unassembled WGS sequence"/>
</dbReference>
<sequence length="538" mass="59729">MPQNQEDFVETVDKANAQARCHGDVAQRDQAVNLIEETGHTVILTPENNARVLRKIDLSILPLILGIYFLQALDKATIAYGSVFGLIDKAHLHGLEYSWLGSVVYLAQLVVQPIVAYILVKVPLGKFLAISVFVWGLVLSAMTAATTFPGLLVCRMLLGAFEAGIVGNINKAPAFIAVTQMWWRRREQPMRLGAWYAMNGITNMVGSLLTYALGHIQSPVFEAYQIIFLFFGLITVAFSFVVLAFMPDSPLTAKYLKKEDKLVAIERLRMNQQGIKSTVWKWDHIKEACLDLKTWLWFAMLFVISIPSGGISTFGPLIVQSFGFDQFKTVLFNIPFGAVQLVSTVGGAWLAMVWKVKGPVLMLLSIPPIIGCVMLLTIAHDGSHRGPLLVGYYLISVYPGITPLIYSWSAANTAGETKKKVTTAVLIVGQCTGNVIGPTLYTTAEAPLYTRGLRSNLALFVILIALYAINAVYLYILNTRHQQERERLGKERKVIDWSMQVVRTVDKDKETALPAGETQDNSLNDVTDIKNEDFVYVY</sequence>
<dbReference type="GO" id="GO:0016020">
    <property type="term" value="C:membrane"/>
    <property type="evidence" value="ECO:0007669"/>
    <property type="project" value="UniProtKB-SubCell"/>
</dbReference>
<evidence type="ECO:0008006" key="10">
    <source>
        <dbReference type="Google" id="ProtNLM"/>
    </source>
</evidence>
<dbReference type="Gene3D" id="1.20.1250.20">
    <property type="entry name" value="MFS general substrate transporter like domains"/>
    <property type="match status" value="2"/>
</dbReference>
<feature type="transmembrane region" description="Helical" evidence="7">
    <location>
        <begin position="127"/>
        <end position="148"/>
    </location>
</feature>
<dbReference type="FunFam" id="1.20.1250.20:FF:000064">
    <property type="entry name" value="MFS allantoate transporter"/>
    <property type="match status" value="1"/>
</dbReference>
<evidence type="ECO:0000256" key="2">
    <source>
        <dbReference type="ARBA" id="ARBA00022448"/>
    </source>
</evidence>
<dbReference type="InterPro" id="IPR036259">
    <property type="entry name" value="MFS_trans_sf"/>
</dbReference>
<feature type="transmembrane region" description="Helical" evidence="7">
    <location>
        <begin position="295"/>
        <end position="318"/>
    </location>
</feature>
<dbReference type="SUPFAM" id="SSF103473">
    <property type="entry name" value="MFS general substrate transporter"/>
    <property type="match status" value="1"/>
</dbReference>